<gene>
    <name evidence="1" type="ORF">L3Y34_001497</name>
</gene>
<organism evidence="1 2">
    <name type="scientific">Caenorhabditis briggsae</name>
    <dbReference type="NCBI Taxonomy" id="6238"/>
    <lineage>
        <taxon>Eukaryota</taxon>
        <taxon>Metazoa</taxon>
        <taxon>Ecdysozoa</taxon>
        <taxon>Nematoda</taxon>
        <taxon>Chromadorea</taxon>
        <taxon>Rhabditida</taxon>
        <taxon>Rhabditina</taxon>
        <taxon>Rhabditomorpha</taxon>
        <taxon>Rhabditoidea</taxon>
        <taxon>Rhabditidae</taxon>
        <taxon>Peloderinae</taxon>
        <taxon>Caenorhabditis</taxon>
    </lineage>
</organism>
<proteinExistence type="predicted"/>
<dbReference type="AlphaFoldDB" id="A0AAE9DCF1"/>
<dbReference type="Proteomes" id="UP000827892">
    <property type="component" value="Chromosome III"/>
</dbReference>
<evidence type="ECO:0000313" key="1">
    <source>
        <dbReference type="EMBL" id="ULU01164.1"/>
    </source>
</evidence>
<name>A0AAE9DCF1_CAEBR</name>
<reference evidence="1 2" key="1">
    <citation type="submission" date="2022-05" db="EMBL/GenBank/DDBJ databases">
        <title>Chromosome-level reference genomes for two strains of Caenorhabditis briggsae: an improved platform for comparative genomics.</title>
        <authorList>
            <person name="Stevens L."/>
            <person name="Andersen E.C."/>
        </authorList>
    </citation>
    <scope>NUCLEOTIDE SEQUENCE [LARGE SCALE GENOMIC DNA]</scope>
    <source>
        <strain evidence="1">QX1410_ONT</strain>
        <tissue evidence="1">Whole-organism</tissue>
    </source>
</reference>
<protein>
    <submittedName>
        <fullName evidence="1">Uncharacterized protein</fullName>
    </submittedName>
</protein>
<accession>A0AAE9DCF1</accession>
<sequence length="51" mass="6114">MSSRCRVRKYCEVSRRVSETRISKWTTEGYHLCPDQLLDETMVDRIRTSSF</sequence>
<evidence type="ECO:0000313" key="2">
    <source>
        <dbReference type="Proteomes" id="UP000827892"/>
    </source>
</evidence>
<dbReference type="EMBL" id="CP090893">
    <property type="protein sequence ID" value="ULU01164.1"/>
    <property type="molecule type" value="Genomic_DNA"/>
</dbReference>